<keyword evidence="2" id="KW-1185">Reference proteome</keyword>
<evidence type="ECO:0000313" key="2">
    <source>
        <dbReference type="Proteomes" id="UP000006889"/>
    </source>
</evidence>
<reference key="1">
    <citation type="submission" date="2010-09" db="EMBL/GenBank/DDBJ databases">
        <title>Complete sequence of Caldicellulosiruptor owensensis OL.</title>
        <authorList>
            <consortium name="US DOE Joint Genome Institute"/>
            <person name="Lucas S."/>
            <person name="Copeland A."/>
            <person name="Lapidus A."/>
            <person name="Cheng J.-F."/>
            <person name="Bruce D."/>
            <person name="Goodwin L."/>
            <person name="Pitluck S."/>
            <person name="Davenport K."/>
            <person name="Detter J.C."/>
            <person name="Han C."/>
            <person name="Tapia R."/>
            <person name="Land M."/>
            <person name="Hauser L."/>
            <person name="Chang Y.-J."/>
            <person name="Jeffries C."/>
            <person name="Kyrpides N."/>
            <person name="Ivanova N."/>
            <person name="Mikhailova N."/>
            <person name="Blumer-Schuette S.E."/>
            <person name="Kelly R.M."/>
            <person name="Woyke T."/>
        </authorList>
    </citation>
    <scope>NUCLEOTIDE SEQUENCE</scope>
    <source>
        <strain>OL</strain>
    </source>
</reference>
<sequence length="83" mass="10021">MIISILIIQWTQFYFNFLHPEGRGSQRTEVDLFAVRFPYREEIGMQDYKIFLREKTQLFIVEVKSTDKIKEFNDATKNNLEKI</sequence>
<dbReference type="EMBL" id="CP002216">
    <property type="protein sequence ID" value="ADQ04958.1"/>
    <property type="molecule type" value="Genomic_DNA"/>
</dbReference>
<reference evidence="1 2" key="2">
    <citation type="journal article" date="2011" name="J. Bacteriol.">
        <title>Complete genome sequences for the anaerobic, extremely thermophilic plant biomass-degrading bacteria Caldicellulosiruptor hydrothermalis, Caldicellulosiruptor kristjanssonii, Caldicellulosiruptor kronotskyensis, Caldicellulosiruptor owensenis, and Caldicellulosiruptor lactoaceticus.</title>
        <authorList>
            <person name="Blumer-Schuette S.E."/>
            <person name="Ozdemir I."/>
            <person name="Mistry D."/>
            <person name="Lucas S."/>
            <person name="Lapidus A."/>
            <person name="Cheng J.F."/>
            <person name="Goodwin L.A."/>
            <person name="Pitluck S."/>
            <person name="Land M.L."/>
            <person name="Hauser L.J."/>
            <person name="Woyke T."/>
            <person name="Mikhailova N."/>
            <person name="Pati A."/>
            <person name="Kyrpides N.C."/>
            <person name="Ivanova N."/>
            <person name="Detter J.C."/>
            <person name="Walston-Davenport K."/>
            <person name="Han S."/>
            <person name="Adams M.W."/>
            <person name="Kelly R.M."/>
        </authorList>
    </citation>
    <scope>NUCLEOTIDE SEQUENCE [LARGE SCALE GENOMIC DNA]</scope>
    <source>
        <strain evidence="2">ATCC 700167 / DSM 13100 / OL</strain>
    </source>
</reference>
<dbReference type="HOGENOM" id="CLU_2536265_0_0_9"/>
<dbReference type="RefSeq" id="WP_013412320.1">
    <property type="nucleotide sequence ID" value="NC_014657.1"/>
</dbReference>
<dbReference type="OrthoDB" id="3078186at2"/>
<organism evidence="1 2">
    <name type="scientific">Caldicellulosiruptor owensensis (strain ATCC 700167 / DSM 13100 / OL)</name>
    <dbReference type="NCBI Taxonomy" id="632518"/>
    <lineage>
        <taxon>Bacteria</taxon>
        <taxon>Bacillati</taxon>
        <taxon>Bacillota</taxon>
        <taxon>Bacillota incertae sedis</taxon>
        <taxon>Caldicellulosiruptorales</taxon>
        <taxon>Caldicellulosiruptoraceae</taxon>
        <taxon>Caldicellulosiruptor</taxon>
    </lineage>
</organism>
<accession>E4Q2U0</accession>
<name>E4Q2U0_CALOW</name>
<gene>
    <name evidence="1" type="ordered locus">Calow_1409</name>
</gene>
<protein>
    <submittedName>
        <fullName evidence="1">Uncharacterized protein</fullName>
    </submittedName>
</protein>
<dbReference type="KEGG" id="cow:Calow_1409"/>
<evidence type="ECO:0000313" key="1">
    <source>
        <dbReference type="EMBL" id="ADQ04958.1"/>
    </source>
</evidence>
<dbReference type="Proteomes" id="UP000006889">
    <property type="component" value="Chromosome"/>
</dbReference>
<proteinExistence type="predicted"/>
<dbReference type="eggNOG" id="ENOG502ZWV1">
    <property type="taxonomic scope" value="Bacteria"/>
</dbReference>
<dbReference type="AlphaFoldDB" id="E4Q2U0"/>